<sequence>MPDIPPAIEAFNGVKMKLVDIAFPLLKGVVGTSDFVEGCTRVNIAIMVGGFLRKEGMERKYVMCKNLSIYKSQASIFKKHTATNYKYLDINHTTVKTPVREKPMRELVKDDEWLNTEFIKIV</sequence>
<protein>
    <recommendedName>
        <fullName evidence="3">Lactate/malate dehydrogenase N-terminal domain-containing protein</fullName>
    </recommendedName>
</protein>
<name>A0AAV1SP82_9ROSI</name>
<dbReference type="InterPro" id="IPR036291">
    <property type="entry name" value="NAD(P)-bd_dom_sf"/>
</dbReference>
<accession>A0AAV1SP82</accession>
<dbReference type="InterPro" id="IPR010945">
    <property type="entry name" value="Malate_DH_type2"/>
</dbReference>
<comment type="similarity">
    <text evidence="1">Belongs to the LDH/MDH superfamily. MDH type 2 family.</text>
</comment>
<dbReference type="AlphaFoldDB" id="A0AAV1SP82"/>
<evidence type="ECO:0000259" key="3">
    <source>
        <dbReference type="Pfam" id="PF00056"/>
    </source>
</evidence>
<evidence type="ECO:0000256" key="1">
    <source>
        <dbReference type="ARBA" id="ARBA00009613"/>
    </source>
</evidence>
<dbReference type="GO" id="GO:0006108">
    <property type="term" value="P:malate metabolic process"/>
    <property type="evidence" value="ECO:0007669"/>
    <property type="project" value="InterPro"/>
</dbReference>
<dbReference type="EMBL" id="CAWUPB010001197">
    <property type="protein sequence ID" value="CAK7355820.1"/>
    <property type="molecule type" value="Genomic_DNA"/>
</dbReference>
<dbReference type="Proteomes" id="UP001314170">
    <property type="component" value="Unassembled WGS sequence"/>
</dbReference>
<dbReference type="InterPro" id="IPR001236">
    <property type="entry name" value="Lactate/malate_DH_N"/>
</dbReference>
<evidence type="ECO:0000256" key="2">
    <source>
        <dbReference type="ARBA" id="ARBA00023002"/>
    </source>
</evidence>
<dbReference type="Gene3D" id="3.40.50.720">
    <property type="entry name" value="NAD(P)-binding Rossmann-like Domain"/>
    <property type="match status" value="1"/>
</dbReference>
<proteinExistence type="inferred from homology"/>
<organism evidence="4 5">
    <name type="scientific">Dovyalis caffra</name>
    <dbReference type="NCBI Taxonomy" id="77055"/>
    <lineage>
        <taxon>Eukaryota</taxon>
        <taxon>Viridiplantae</taxon>
        <taxon>Streptophyta</taxon>
        <taxon>Embryophyta</taxon>
        <taxon>Tracheophyta</taxon>
        <taxon>Spermatophyta</taxon>
        <taxon>Magnoliopsida</taxon>
        <taxon>eudicotyledons</taxon>
        <taxon>Gunneridae</taxon>
        <taxon>Pentapetalae</taxon>
        <taxon>rosids</taxon>
        <taxon>fabids</taxon>
        <taxon>Malpighiales</taxon>
        <taxon>Salicaceae</taxon>
        <taxon>Flacourtieae</taxon>
        <taxon>Dovyalis</taxon>
    </lineage>
</organism>
<feature type="domain" description="Lactate/malate dehydrogenase N-terminal" evidence="3">
    <location>
        <begin position="9"/>
        <end position="88"/>
    </location>
</feature>
<dbReference type="SUPFAM" id="SSF51735">
    <property type="entry name" value="NAD(P)-binding Rossmann-fold domains"/>
    <property type="match status" value="1"/>
</dbReference>
<evidence type="ECO:0000313" key="5">
    <source>
        <dbReference type="Proteomes" id="UP001314170"/>
    </source>
</evidence>
<dbReference type="Pfam" id="PF00056">
    <property type="entry name" value="Ldh_1_N"/>
    <property type="match status" value="1"/>
</dbReference>
<dbReference type="GO" id="GO:0016615">
    <property type="term" value="F:malate dehydrogenase activity"/>
    <property type="evidence" value="ECO:0007669"/>
    <property type="project" value="InterPro"/>
</dbReference>
<comment type="caution">
    <text evidence="4">The sequence shown here is derived from an EMBL/GenBank/DDBJ whole genome shotgun (WGS) entry which is preliminary data.</text>
</comment>
<reference evidence="4 5" key="1">
    <citation type="submission" date="2024-01" db="EMBL/GenBank/DDBJ databases">
        <authorList>
            <person name="Waweru B."/>
        </authorList>
    </citation>
    <scope>NUCLEOTIDE SEQUENCE [LARGE SCALE GENOMIC DNA]</scope>
</reference>
<dbReference type="PANTHER" id="PTHR23382">
    <property type="entry name" value="MALATE DEHYDROGENASE"/>
    <property type="match status" value="1"/>
</dbReference>
<gene>
    <name evidence="4" type="ORF">DCAF_LOCUS26082</name>
</gene>
<keyword evidence="2" id="KW-0560">Oxidoreductase</keyword>
<keyword evidence="5" id="KW-1185">Reference proteome</keyword>
<evidence type="ECO:0000313" key="4">
    <source>
        <dbReference type="EMBL" id="CAK7355820.1"/>
    </source>
</evidence>